<proteinExistence type="predicted"/>
<evidence type="ECO:0000313" key="4">
    <source>
        <dbReference type="Proteomes" id="UP000288058"/>
    </source>
</evidence>
<evidence type="ECO:0000313" key="3">
    <source>
        <dbReference type="EMBL" id="RUO67125.1"/>
    </source>
</evidence>
<dbReference type="PROSITE" id="PS50930">
    <property type="entry name" value="HTH_LYTTR"/>
    <property type="match status" value="1"/>
</dbReference>
<dbReference type="Gene3D" id="2.40.50.1020">
    <property type="entry name" value="LytTr DNA-binding domain"/>
    <property type="match status" value="1"/>
</dbReference>
<evidence type="ECO:0000259" key="2">
    <source>
        <dbReference type="PROSITE" id="PS50930"/>
    </source>
</evidence>
<dbReference type="PANTHER" id="PTHR37299">
    <property type="entry name" value="TRANSCRIPTIONAL REGULATOR-RELATED"/>
    <property type="match status" value="1"/>
</dbReference>
<feature type="domain" description="HTH LytTR-type" evidence="2">
    <location>
        <begin position="168"/>
        <end position="272"/>
    </location>
</feature>
<name>A0A432YUX5_9GAMM</name>
<dbReference type="Proteomes" id="UP000288058">
    <property type="component" value="Unassembled WGS sequence"/>
</dbReference>
<dbReference type="GO" id="GO:0003677">
    <property type="term" value="F:DNA binding"/>
    <property type="evidence" value="ECO:0007669"/>
    <property type="project" value="InterPro"/>
</dbReference>
<protein>
    <recommendedName>
        <fullName evidence="2">HTH LytTR-type domain-containing protein</fullName>
    </recommendedName>
</protein>
<accession>A0A432YUX5</accession>
<keyword evidence="1" id="KW-0902">Two-component regulatory system</keyword>
<dbReference type="SMART" id="SM00850">
    <property type="entry name" value="LytTR"/>
    <property type="match status" value="1"/>
</dbReference>
<dbReference type="GO" id="GO:0000156">
    <property type="term" value="F:phosphorelay response regulator activity"/>
    <property type="evidence" value="ECO:0007669"/>
    <property type="project" value="InterPro"/>
</dbReference>
<dbReference type="EMBL" id="PIQC01000007">
    <property type="protein sequence ID" value="RUO67125.1"/>
    <property type="molecule type" value="Genomic_DNA"/>
</dbReference>
<organism evidence="3 4">
    <name type="scientific">Idiomarina ramblicola</name>
    <dbReference type="NCBI Taxonomy" id="263724"/>
    <lineage>
        <taxon>Bacteria</taxon>
        <taxon>Pseudomonadati</taxon>
        <taxon>Pseudomonadota</taxon>
        <taxon>Gammaproteobacteria</taxon>
        <taxon>Alteromonadales</taxon>
        <taxon>Idiomarinaceae</taxon>
        <taxon>Idiomarina</taxon>
    </lineage>
</organism>
<reference evidence="4" key="1">
    <citation type="journal article" date="2018" name="Front. Microbiol.">
        <title>Genome-Based Analysis Reveals the Taxonomy and Diversity of the Family Idiomarinaceae.</title>
        <authorList>
            <person name="Liu Y."/>
            <person name="Lai Q."/>
            <person name="Shao Z."/>
        </authorList>
    </citation>
    <scope>NUCLEOTIDE SEQUENCE [LARGE SCALE GENOMIC DNA]</scope>
    <source>
        <strain evidence="4">R22</strain>
    </source>
</reference>
<keyword evidence="4" id="KW-1185">Reference proteome</keyword>
<evidence type="ECO:0000256" key="1">
    <source>
        <dbReference type="ARBA" id="ARBA00023012"/>
    </source>
</evidence>
<dbReference type="Pfam" id="PF04397">
    <property type="entry name" value="LytTR"/>
    <property type="match status" value="1"/>
</dbReference>
<sequence length="276" mass="32179">MVFIPKNEQETHYNVLLITKNPYLVWLPYHQSYYAMEKGLQVQHEPKVVLISQRKDLASSLSTTFKEFKVSFKHLTTTNELSSDAESIDWLIYDAVGERESFEETFERITFFNAENYAVLGHFNHQHQLQYDNKKLLFIPFQLLPDDILSLTELIQESRSQRVFTHVFPIKNVGRIELLPVQDVLWIKGAGNYVEVYTEDDKYLHRTTLHTLVKQLDTTKFARIHRSTIVNLLKIKELSSELGRFTLVQLTDGTELKIGHAYRNNLFEQLGVSASL</sequence>
<comment type="caution">
    <text evidence="3">The sequence shown here is derived from an EMBL/GenBank/DDBJ whole genome shotgun (WGS) entry which is preliminary data.</text>
</comment>
<dbReference type="PANTHER" id="PTHR37299:SF1">
    <property type="entry name" value="STAGE 0 SPORULATION PROTEIN A HOMOLOG"/>
    <property type="match status" value="1"/>
</dbReference>
<dbReference type="InterPro" id="IPR007492">
    <property type="entry name" value="LytTR_DNA-bd_dom"/>
</dbReference>
<dbReference type="InterPro" id="IPR046947">
    <property type="entry name" value="LytR-like"/>
</dbReference>
<dbReference type="AlphaFoldDB" id="A0A432YUX5"/>
<gene>
    <name evidence="3" type="ORF">CWI78_09710</name>
</gene>